<dbReference type="EMBL" id="CP032509">
    <property type="protein sequence ID" value="AZN70812.1"/>
    <property type="molecule type" value="Genomic_DNA"/>
</dbReference>
<dbReference type="InterPro" id="IPR015422">
    <property type="entry name" value="PyrdxlP-dep_Trfase_small"/>
</dbReference>
<evidence type="ECO:0000256" key="2">
    <source>
        <dbReference type="ARBA" id="ARBA00007441"/>
    </source>
</evidence>
<dbReference type="RefSeq" id="WP_126008455.1">
    <property type="nucleotide sequence ID" value="NZ_CP032509.1"/>
</dbReference>
<name>A0A3S9B1N5_9HYPH</name>
<dbReference type="Gene3D" id="3.90.1150.10">
    <property type="entry name" value="Aspartate Aminotransferase, domain 1"/>
    <property type="match status" value="1"/>
</dbReference>
<keyword evidence="3 7" id="KW-0032">Aminotransferase</keyword>
<evidence type="ECO:0000256" key="4">
    <source>
        <dbReference type="ARBA" id="ARBA00022679"/>
    </source>
</evidence>
<keyword evidence="5" id="KW-0663">Pyridoxal phosphate</keyword>
<evidence type="ECO:0000256" key="3">
    <source>
        <dbReference type="ARBA" id="ARBA00022576"/>
    </source>
</evidence>
<dbReference type="SUPFAM" id="SSF53383">
    <property type="entry name" value="PLP-dependent transferases"/>
    <property type="match status" value="1"/>
</dbReference>
<proteinExistence type="inferred from homology"/>
<evidence type="ECO:0000313" key="10">
    <source>
        <dbReference type="Proteomes" id="UP000268192"/>
    </source>
</evidence>
<dbReference type="Gene3D" id="3.40.640.10">
    <property type="entry name" value="Type I PLP-dependent aspartate aminotransferase-like (Major domain)"/>
    <property type="match status" value="1"/>
</dbReference>
<dbReference type="InterPro" id="IPR004839">
    <property type="entry name" value="Aminotransferase_I/II_large"/>
</dbReference>
<dbReference type="InterPro" id="IPR004838">
    <property type="entry name" value="NHTrfase_class1_PyrdxlP-BS"/>
</dbReference>
<dbReference type="PROSITE" id="PS00105">
    <property type="entry name" value="AA_TRANSFER_CLASS_1"/>
    <property type="match status" value="1"/>
</dbReference>
<comment type="catalytic activity">
    <reaction evidence="6">
        <text>L-aspartate + 2-oxoglutarate = oxaloacetate + L-glutamate</text>
        <dbReference type="Rhea" id="RHEA:21824"/>
        <dbReference type="ChEBI" id="CHEBI:16452"/>
        <dbReference type="ChEBI" id="CHEBI:16810"/>
        <dbReference type="ChEBI" id="CHEBI:29985"/>
        <dbReference type="ChEBI" id="CHEBI:29991"/>
        <dbReference type="EC" id="2.6.1.1"/>
    </reaction>
</comment>
<keyword evidence="4 7" id="KW-0808">Transferase</keyword>
<organism evidence="9 10">
    <name type="scientific">Georhizobium profundi</name>
    <dbReference type="NCBI Taxonomy" id="2341112"/>
    <lineage>
        <taxon>Bacteria</taxon>
        <taxon>Pseudomonadati</taxon>
        <taxon>Pseudomonadota</taxon>
        <taxon>Alphaproteobacteria</taxon>
        <taxon>Hyphomicrobiales</taxon>
        <taxon>Rhizobiaceae</taxon>
        <taxon>Georhizobium</taxon>
    </lineage>
</organism>
<keyword evidence="10" id="KW-1185">Reference proteome</keyword>
<dbReference type="InterPro" id="IPR015424">
    <property type="entry name" value="PyrdxlP-dep_Trfase"/>
</dbReference>
<accession>A0A3S9B1N5</accession>
<dbReference type="EC" id="2.6.1.-" evidence="7"/>
<dbReference type="KEGG" id="abaw:D5400_05565"/>
<dbReference type="OrthoDB" id="9804407at2"/>
<dbReference type="GO" id="GO:0030170">
    <property type="term" value="F:pyridoxal phosphate binding"/>
    <property type="evidence" value="ECO:0007669"/>
    <property type="project" value="InterPro"/>
</dbReference>
<dbReference type="Pfam" id="PF00155">
    <property type="entry name" value="Aminotran_1_2"/>
    <property type="match status" value="1"/>
</dbReference>
<reference evidence="9 10" key="1">
    <citation type="submission" date="2018-09" db="EMBL/GenBank/DDBJ databases">
        <title>Marinorhizobium profundi gen. nov., sp. nov., isolated from a deep-sea sediment sample from the New Britain Trench and proposal of Marinorhizobiaceae fam. nov. in the order Rhizobiales of the class Alphaproteobacteria.</title>
        <authorList>
            <person name="Cao J."/>
        </authorList>
    </citation>
    <scope>NUCLEOTIDE SEQUENCE [LARGE SCALE GENOMIC DNA]</scope>
    <source>
        <strain evidence="9 10">WS11</strain>
    </source>
</reference>
<dbReference type="PANTHER" id="PTHR46383:SF2">
    <property type="entry name" value="AMINOTRANSFERASE"/>
    <property type="match status" value="1"/>
</dbReference>
<protein>
    <recommendedName>
        <fullName evidence="7">Aminotransferase</fullName>
        <ecNumber evidence="7">2.6.1.-</ecNumber>
    </recommendedName>
</protein>
<evidence type="ECO:0000256" key="6">
    <source>
        <dbReference type="ARBA" id="ARBA00049185"/>
    </source>
</evidence>
<dbReference type="GO" id="GO:0006520">
    <property type="term" value="P:amino acid metabolic process"/>
    <property type="evidence" value="ECO:0007669"/>
    <property type="project" value="InterPro"/>
</dbReference>
<dbReference type="InterPro" id="IPR050596">
    <property type="entry name" value="AspAT/PAT-like"/>
</dbReference>
<dbReference type="AlphaFoldDB" id="A0A3S9B1N5"/>
<gene>
    <name evidence="9" type="ORF">D5400_05565</name>
</gene>
<sequence>MSLMDHLSPIAHSVPESGIVEVVNHGRSREGLIALWVGEGDQPTPAFISDAASASLTRGETFYTWQRGIPNLRQELARYHTRHFGASFDANEFYVTVSGMQAIRIGLEAIVPAGSEVLYLSPAWPNFPAAVTICGSQPVPVLLEFTERGWNLDIGRLEASITPRTKAIFVNSPSNPTGWTASADDLKQILDLARRHGLWIMADEIYSRFYYAGGRAPSFFDIREEGDRILFVNSFSKNWAMTGWRMGWITAPPEMGQVLENLIQYATSGVPHFLQQGAAAALEHGDGFVDEQVERARQARDLFCDALLTTNRVRLVKPDGAFYAFFAIDGIDDPRRAALDIVDSTAVGLAPGTAFGAGGSPFFRACFLRRLDQVTEAADRLQAFIADR</sequence>
<evidence type="ECO:0000259" key="8">
    <source>
        <dbReference type="Pfam" id="PF00155"/>
    </source>
</evidence>
<feature type="domain" description="Aminotransferase class I/classII large" evidence="8">
    <location>
        <begin position="41"/>
        <end position="381"/>
    </location>
</feature>
<evidence type="ECO:0000313" key="9">
    <source>
        <dbReference type="EMBL" id="AZN70812.1"/>
    </source>
</evidence>
<dbReference type="Proteomes" id="UP000268192">
    <property type="component" value="Chromosome"/>
</dbReference>
<dbReference type="NCBIfam" id="NF004770">
    <property type="entry name" value="PRK06108.1"/>
    <property type="match status" value="1"/>
</dbReference>
<evidence type="ECO:0000256" key="7">
    <source>
        <dbReference type="RuleBase" id="RU000481"/>
    </source>
</evidence>
<dbReference type="GO" id="GO:0004069">
    <property type="term" value="F:L-aspartate:2-oxoglutarate aminotransferase activity"/>
    <property type="evidence" value="ECO:0007669"/>
    <property type="project" value="UniProtKB-EC"/>
</dbReference>
<comment type="cofactor">
    <cofactor evidence="1 7">
        <name>pyridoxal 5'-phosphate</name>
        <dbReference type="ChEBI" id="CHEBI:597326"/>
    </cofactor>
</comment>
<dbReference type="InterPro" id="IPR015421">
    <property type="entry name" value="PyrdxlP-dep_Trfase_major"/>
</dbReference>
<dbReference type="CDD" id="cd00609">
    <property type="entry name" value="AAT_like"/>
    <property type="match status" value="1"/>
</dbReference>
<dbReference type="PANTHER" id="PTHR46383">
    <property type="entry name" value="ASPARTATE AMINOTRANSFERASE"/>
    <property type="match status" value="1"/>
</dbReference>
<comment type="similarity">
    <text evidence="2 7">Belongs to the class-I pyridoxal-phosphate-dependent aminotransferase family.</text>
</comment>
<evidence type="ECO:0000256" key="1">
    <source>
        <dbReference type="ARBA" id="ARBA00001933"/>
    </source>
</evidence>
<evidence type="ECO:0000256" key="5">
    <source>
        <dbReference type="ARBA" id="ARBA00022898"/>
    </source>
</evidence>